<name>E4XVU1_OIKDI</name>
<dbReference type="EMBL" id="FN653222">
    <property type="protein sequence ID" value="CBY13809.1"/>
    <property type="molecule type" value="Genomic_DNA"/>
</dbReference>
<evidence type="ECO:0008006" key="6">
    <source>
        <dbReference type="Google" id="ProtNLM"/>
    </source>
</evidence>
<dbReference type="Gene3D" id="3.40.50.300">
    <property type="entry name" value="P-loop containing nucleotide triphosphate hydrolases"/>
    <property type="match status" value="1"/>
</dbReference>
<reference evidence="3 5" key="1">
    <citation type="journal article" date="2010" name="Science">
        <title>Plasticity of animal genome architecture unmasked by rapid evolution of a pelagic tunicate.</title>
        <authorList>
            <person name="Denoeud F."/>
            <person name="Henriet S."/>
            <person name="Mungpakdee S."/>
            <person name="Aury J.M."/>
            <person name="Da Silva C."/>
            <person name="Brinkmann H."/>
            <person name="Mikhaleva J."/>
            <person name="Olsen L.C."/>
            <person name="Jubin C."/>
            <person name="Canestro C."/>
            <person name="Bouquet J.M."/>
            <person name="Danks G."/>
            <person name="Poulain J."/>
            <person name="Campsteijn C."/>
            <person name="Adamski M."/>
            <person name="Cross I."/>
            <person name="Yadetie F."/>
            <person name="Muffato M."/>
            <person name="Louis A."/>
            <person name="Butcher S."/>
            <person name="Tsagkogeorga G."/>
            <person name="Konrad A."/>
            <person name="Singh S."/>
            <person name="Jensen M.F."/>
            <person name="Cong E.H."/>
            <person name="Eikeseth-Otteraa H."/>
            <person name="Noel B."/>
            <person name="Anthouard V."/>
            <person name="Porcel B.M."/>
            <person name="Kachouri-Lafond R."/>
            <person name="Nishino A."/>
            <person name="Ugolini M."/>
            <person name="Chourrout P."/>
            <person name="Nishida H."/>
            <person name="Aasland R."/>
            <person name="Huzurbazar S."/>
            <person name="Westhof E."/>
            <person name="Delsuc F."/>
            <person name="Lehrach H."/>
            <person name="Reinhardt R."/>
            <person name="Weissenbach J."/>
            <person name="Roy S.W."/>
            <person name="Artiguenave F."/>
            <person name="Postlethwait J.H."/>
            <person name="Manak J.R."/>
            <person name="Thompson E.M."/>
            <person name="Jaillon O."/>
            <person name="Du Pasquier L."/>
            <person name="Boudinot P."/>
            <person name="Liberles D.A."/>
            <person name="Volff J.N."/>
            <person name="Philippe H."/>
            <person name="Lenhard B."/>
            <person name="Roest Crollius H."/>
            <person name="Wincker P."/>
            <person name="Chourrout D."/>
        </authorList>
    </citation>
    <scope>NUCLEOTIDE SEQUENCE [LARGE SCALE GENOMIC DNA]</scope>
</reference>
<keyword evidence="5" id="KW-1185">Reference proteome</keyword>
<dbReference type="AlphaFoldDB" id="E4XVU1"/>
<organism evidence="3 5">
    <name type="scientific">Oikopleura dioica</name>
    <name type="common">Tunicate</name>
    <dbReference type="NCBI Taxonomy" id="34765"/>
    <lineage>
        <taxon>Eukaryota</taxon>
        <taxon>Metazoa</taxon>
        <taxon>Chordata</taxon>
        <taxon>Tunicata</taxon>
        <taxon>Appendicularia</taxon>
        <taxon>Copelata</taxon>
        <taxon>Oikopleuridae</taxon>
        <taxon>Oikopleura</taxon>
    </lineage>
</organism>
<dbReference type="InterPro" id="IPR037359">
    <property type="entry name" value="NST/OST"/>
</dbReference>
<evidence type="ECO:0000313" key="3">
    <source>
        <dbReference type="EMBL" id="CBY13809.1"/>
    </source>
</evidence>
<dbReference type="GO" id="GO:0008467">
    <property type="term" value="F:[heparan sulfate]-glucosamine 3-sulfotransferase activity"/>
    <property type="evidence" value="ECO:0007669"/>
    <property type="project" value="TreeGrafter"/>
</dbReference>
<sequence length="186" mass="22047">MFNDMLRHRLPEFQYFLNDIAVHEGNGTIPGLVNAMLDRLDGAQRPFHVKSQYDLVERILSDGFYATFHLRWLQYFNRKQLLVIDGTEFLEKPWLALEKIQDFLKIKKLITRKNFVLSKEGLQCFRERVKDSEHWCVGGDKGRTLDKKFDMDVGFALDTLFGPMDRYFAEKVLRREKFNWNFGSSI</sequence>
<keyword evidence="1" id="KW-0808">Transferase</keyword>
<evidence type="ECO:0000313" key="4">
    <source>
        <dbReference type="EMBL" id="CBY40302.1"/>
    </source>
</evidence>
<protein>
    <recommendedName>
        <fullName evidence="6">Sulfotransferase</fullName>
    </recommendedName>
</protein>
<evidence type="ECO:0000256" key="1">
    <source>
        <dbReference type="ARBA" id="ARBA00022679"/>
    </source>
</evidence>
<dbReference type="PANTHER" id="PTHR10605:SF72">
    <property type="entry name" value="HEPARAN SULFATE 3-O SULFOTRANSFERASE-B, ISOFORM A"/>
    <property type="match status" value="1"/>
</dbReference>
<dbReference type="PANTHER" id="PTHR10605">
    <property type="entry name" value="HEPARAN SULFATE SULFOTRANSFERASE"/>
    <property type="match status" value="1"/>
</dbReference>
<dbReference type="SUPFAM" id="SSF52540">
    <property type="entry name" value="P-loop containing nucleoside triphosphate hydrolases"/>
    <property type="match status" value="1"/>
</dbReference>
<dbReference type="Proteomes" id="UP000011014">
    <property type="component" value="Unassembled WGS sequence"/>
</dbReference>
<dbReference type="InterPro" id="IPR027417">
    <property type="entry name" value="P-loop_NTPase"/>
</dbReference>
<evidence type="ECO:0000256" key="2">
    <source>
        <dbReference type="PIRSR" id="PIRSR637359-3"/>
    </source>
</evidence>
<accession>E4XVU1</accession>
<dbReference type="Proteomes" id="UP000001307">
    <property type="component" value="Unassembled WGS sequence"/>
</dbReference>
<dbReference type="OrthoDB" id="411451at2759"/>
<feature type="disulfide bond" evidence="2">
    <location>
        <begin position="124"/>
        <end position="136"/>
    </location>
</feature>
<gene>
    <name evidence="3" type="ORF">GSOID_T00006741001</name>
    <name evidence="4" type="ORF">GSOID_T00022294001</name>
</gene>
<dbReference type="EMBL" id="FN655863">
    <property type="protein sequence ID" value="CBY40302.1"/>
    <property type="molecule type" value="Genomic_DNA"/>
</dbReference>
<proteinExistence type="predicted"/>
<keyword evidence="2" id="KW-1015">Disulfide bond</keyword>
<evidence type="ECO:0000313" key="5">
    <source>
        <dbReference type="Proteomes" id="UP000001307"/>
    </source>
</evidence>